<reference evidence="1" key="1">
    <citation type="journal article" date="2014" name="Front. Microbiol.">
        <title>High frequency of phylogenetically diverse reductive dehalogenase-homologous genes in deep subseafloor sedimentary metagenomes.</title>
        <authorList>
            <person name="Kawai M."/>
            <person name="Futagami T."/>
            <person name="Toyoda A."/>
            <person name="Takaki Y."/>
            <person name="Nishi S."/>
            <person name="Hori S."/>
            <person name="Arai W."/>
            <person name="Tsubouchi T."/>
            <person name="Morono Y."/>
            <person name="Uchiyama I."/>
            <person name="Ito T."/>
            <person name="Fujiyama A."/>
            <person name="Inagaki F."/>
            <person name="Takami H."/>
        </authorList>
    </citation>
    <scope>NUCLEOTIDE SEQUENCE</scope>
    <source>
        <strain evidence="1">Expedition CK06-06</strain>
    </source>
</reference>
<dbReference type="AlphaFoldDB" id="X1G6V4"/>
<protein>
    <submittedName>
        <fullName evidence="1">Uncharacterized protein</fullName>
    </submittedName>
</protein>
<accession>X1G6V4</accession>
<dbReference type="EMBL" id="BARU01006817">
    <property type="protein sequence ID" value="GAH37299.1"/>
    <property type="molecule type" value="Genomic_DNA"/>
</dbReference>
<evidence type="ECO:0000313" key="1">
    <source>
        <dbReference type="EMBL" id="GAH37299.1"/>
    </source>
</evidence>
<organism evidence="1">
    <name type="scientific">marine sediment metagenome</name>
    <dbReference type="NCBI Taxonomy" id="412755"/>
    <lineage>
        <taxon>unclassified sequences</taxon>
        <taxon>metagenomes</taxon>
        <taxon>ecological metagenomes</taxon>
    </lineage>
</organism>
<comment type="caution">
    <text evidence="1">The sequence shown here is derived from an EMBL/GenBank/DDBJ whole genome shotgun (WGS) entry which is preliminary data.</text>
</comment>
<sequence length="216" mass="25173">MTTPIKVCVLHGQKTLECGKVQHSRGTMRFMEALKKKPQSVDDFIDIFNSARYPRNFDVIFNDGRKETIKVSKKSFSFKEEAGLPINFVSDEILDDDTLLGVVIFDLNNKKIIHLDNNSYGEFLRFMYIDINREHPPAKKKWQKCAEKEGIDPNSYPKYATKCYREAYWLEVEPPKDFTTRYAKFSKPKHRDAVMRELFDCDDPSGEFYRSVGACL</sequence>
<proteinExistence type="predicted"/>
<name>X1G6V4_9ZZZZ</name>
<gene>
    <name evidence="1" type="ORF">S03H2_13426</name>
</gene>